<comment type="caution">
    <text evidence="2">The sequence shown here is derived from an EMBL/GenBank/DDBJ whole genome shotgun (WGS) entry which is preliminary data.</text>
</comment>
<gene>
    <name evidence="2" type="ORF">TL16_g12820</name>
</gene>
<proteinExistence type="predicted"/>
<organism evidence="2 3">
    <name type="scientific">Triparma laevis f. inornata</name>
    <dbReference type="NCBI Taxonomy" id="1714386"/>
    <lineage>
        <taxon>Eukaryota</taxon>
        <taxon>Sar</taxon>
        <taxon>Stramenopiles</taxon>
        <taxon>Ochrophyta</taxon>
        <taxon>Bolidophyceae</taxon>
        <taxon>Parmales</taxon>
        <taxon>Triparmaceae</taxon>
        <taxon>Triparma</taxon>
    </lineage>
</organism>
<protein>
    <submittedName>
        <fullName evidence="2">Uncharacterized protein</fullName>
    </submittedName>
</protein>
<sequence>MSHISPTPSPNPLTLTALTDSPQNSDVYVSLQFPPHVVPTSPPLFRERLVQSIKKSREAERQQRLKMKMTKREQDHLGNNLGGKKGKKGVREVETASSRRRVRAQQKMYGFEASEVAGLAVGSLELVGGEEKKEDYNYLMENRGSDPNSLSSTTPLPHRQLNVHNNSTQTRSGKQTYVILRGPPSTRKWSGLNRPSSAGQPYSSKSGAFAKDIYNPVTERERVSTAPGGNFLKGKGLQRKKVRPKSARAGLQSGNVNNGGLGEKQRQAALEYYEKKKDPLSMGIAEPEPIQLEGSQEIMLDGGVHSLVDLEQDVELTDEILGVVDDDEGDEDGIENETAFGATTTSYNGATASATEDFKSHVEFSQWVDAKVDPFIKVLREEIVKRRPTDLKAFTAELMTKMHSKCCKRIVKIN</sequence>
<feature type="compositionally biased region" description="Polar residues" evidence="1">
    <location>
        <begin position="193"/>
        <end position="204"/>
    </location>
</feature>
<dbReference type="EMBL" id="BLQM01000546">
    <property type="protein sequence ID" value="GMH94144.1"/>
    <property type="molecule type" value="Genomic_DNA"/>
</dbReference>
<name>A0A9W7EVH2_9STRA</name>
<feature type="region of interest" description="Disordered" evidence="1">
    <location>
        <begin position="221"/>
        <end position="261"/>
    </location>
</feature>
<dbReference type="AlphaFoldDB" id="A0A9W7EVH2"/>
<feature type="region of interest" description="Disordered" evidence="1">
    <location>
        <begin position="69"/>
        <end position="101"/>
    </location>
</feature>
<evidence type="ECO:0000313" key="2">
    <source>
        <dbReference type="EMBL" id="GMH94144.1"/>
    </source>
</evidence>
<dbReference type="Proteomes" id="UP001162640">
    <property type="component" value="Unassembled WGS sequence"/>
</dbReference>
<accession>A0A9W7EVH2</accession>
<feature type="region of interest" description="Disordered" evidence="1">
    <location>
        <begin position="183"/>
        <end position="204"/>
    </location>
</feature>
<feature type="compositionally biased region" description="Basic residues" evidence="1">
    <location>
        <begin position="236"/>
        <end position="246"/>
    </location>
</feature>
<evidence type="ECO:0000313" key="3">
    <source>
        <dbReference type="Proteomes" id="UP001162640"/>
    </source>
</evidence>
<reference evidence="3" key="1">
    <citation type="journal article" date="2023" name="Commun. Biol.">
        <title>Genome analysis of Parmales, the sister group of diatoms, reveals the evolutionary specialization of diatoms from phago-mixotrophs to photoautotrophs.</title>
        <authorList>
            <person name="Ban H."/>
            <person name="Sato S."/>
            <person name="Yoshikawa S."/>
            <person name="Yamada K."/>
            <person name="Nakamura Y."/>
            <person name="Ichinomiya M."/>
            <person name="Sato N."/>
            <person name="Blanc-Mathieu R."/>
            <person name="Endo H."/>
            <person name="Kuwata A."/>
            <person name="Ogata H."/>
        </authorList>
    </citation>
    <scope>NUCLEOTIDE SEQUENCE [LARGE SCALE GENOMIC DNA]</scope>
</reference>
<evidence type="ECO:0000256" key="1">
    <source>
        <dbReference type="SAM" id="MobiDB-lite"/>
    </source>
</evidence>